<organism evidence="1 2">
    <name type="scientific">Cichorium intybus</name>
    <name type="common">Chicory</name>
    <dbReference type="NCBI Taxonomy" id="13427"/>
    <lineage>
        <taxon>Eukaryota</taxon>
        <taxon>Viridiplantae</taxon>
        <taxon>Streptophyta</taxon>
        <taxon>Embryophyta</taxon>
        <taxon>Tracheophyta</taxon>
        <taxon>Spermatophyta</taxon>
        <taxon>Magnoliopsida</taxon>
        <taxon>eudicotyledons</taxon>
        <taxon>Gunneridae</taxon>
        <taxon>Pentapetalae</taxon>
        <taxon>asterids</taxon>
        <taxon>campanulids</taxon>
        <taxon>Asterales</taxon>
        <taxon>Asteraceae</taxon>
        <taxon>Cichorioideae</taxon>
        <taxon>Cichorieae</taxon>
        <taxon>Cichoriinae</taxon>
        <taxon>Cichorium</taxon>
    </lineage>
</organism>
<sequence length="86" mass="9889">MFFRGEKEQEIIGDCASCQRPQYEALMLTWQRVRWHIPQYEAVLLSGHEGKEPTTSNDGHEVGWRLPEMSTTVGRVLVVELRSMVG</sequence>
<gene>
    <name evidence="1" type="ORF">L2E82_20221</name>
</gene>
<proteinExistence type="predicted"/>
<evidence type="ECO:0000313" key="2">
    <source>
        <dbReference type="Proteomes" id="UP001055811"/>
    </source>
</evidence>
<dbReference type="Proteomes" id="UP001055811">
    <property type="component" value="Linkage Group LG04"/>
</dbReference>
<name>A0ACB9DTJ0_CICIN</name>
<accession>A0ACB9DTJ0</accession>
<dbReference type="EMBL" id="CM042012">
    <property type="protein sequence ID" value="KAI3749607.1"/>
    <property type="molecule type" value="Genomic_DNA"/>
</dbReference>
<protein>
    <submittedName>
        <fullName evidence="1">Uncharacterized protein</fullName>
    </submittedName>
</protein>
<reference evidence="2" key="1">
    <citation type="journal article" date="2022" name="Mol. Ecol. Resour.">
        <title>The genomes of chicory, endive, great burdock and yacon provide insights into Asteraceae palaeo-polyploidization history and plant inulin production.</title>
        <authorList>
            <person name="Fan W."/>
            <person name="Wang S."/>
            <person name="Wang H."/>
            <person name="Wang A."/>
            <person name="Jiang F."/>
            <person name="Liu H."/>
            <person name="Zhao H."/>
            <person name="Xu D."/>
            <person name="Zhang Y."/>
        </authorList>
    </citation>
    <scope>NUCLEOTIDE SEQUENCE [LARGE SCALE GENOMIC DNA]</scope>
    <source>
        <strain evidence="2">cv. Punajuju</strain>
    </source>
</reference>
<evidence type="ECO:0000313" key="1">
    <source>
        <dbReference type="EMBL" id="KAI3749607.1"/>
    </source>
</evidence>
<reference evidence="1 2" key="2">
    <citation type="journal article" date="2022" name="Mol. Ecol. Resour.">
        <title>The genomes of chicory, endive, great burdock and yacon provide insights into Asteraceae paleo-polyploidization history and plant inulin production.</title>
        <authorList>
            <person name="Fan W."/>
            <person name="Wang S."/>
            <person name="Wang H."/>
            <person name="Wang A."/>
            <person name="Jiang F."/>
            <person name="Liu H."/>
            <person name="Zhao H."/>
            <person name="Xu D."/>
            <person name="Zhang Y."/>
        </authorList>
    </citation>
    <scope>NUCLEOTIDE SEQUENCE [LARGE SCALE GENOMIC DNA]</scope>
    <source>
        <strain evidence="2">cv. Punajuju</strain>
        <tissue evidence="1">Leaves</tissue>
    </source>
</reference>
<comment type="caution">
    <text evidence="1">The sequence shown here is derived from an EMBL/GenBank/DDBJ whole genome shotgun (WGS) entry which is preliminary data.</text>
</comment>
<keyword evidence="2" id="KW-1185">Reference proteome</keyword>